<dbReference type="Pfam" id="PF19279">
    <property type="entry name" value="YegS_C"/>
    <property type="match status" value="1"/>
</dbReference>
<keyword evidence="4" id="KW-0067">ATP-binding</keyword>
<dbReference type="GO" id="GO:0046512">
    <property type="term" value="P:sphingosine biosynthetic process"/>
    <property type="evidence" value="ECO:0007669"/>
    <property type="project" value="TreeGrafter"/>
</dbReference>
<dbReference type="InterPro" id="IPR001206">
    <property type="entry name" value="Diacylglycerol_kinase_cat_dom"/>
</dbReference>
<evidence type="ECO:0000313" key="6">
    <source>
        <dbReference type="EMBL" id="OAD07503.1"/>
    </source>
</evidence>
<dbReference type="SUPFAM" id="SSF111331">
    <property type="entry name" value="NAD kinase/diacylglycerol kinase-like"/>
    <property type="match status" value="1"/>
</dbReference>
<dbReference type="InterPro" id="IPR045540">
    <property type="entry name" value="YegS/DAGK_C"/>
</dbReference>
<dbReference type="GO" id="GO:0005737">
    <property type="term" value="C:cytoplasm"/>
    <property type="evidence" value="ECO:0007669"/>
    <property type="project" value="TreeGrafter"/>
</dbReference>
<dbReference type="GO" id="GO:0016020">
    <property type="term" value="C:membrane"/>
    <property type="evidence" value="ECO:0007669"/>
    <property type="project" value="TreeGrafter"/>
</dbReference>
<dbReference type="Gene3D" id="3.40.50.10330">
    <property type="entry name" value="Probable inorganic polyphosphate/atp-NAD kinase, domain 1"/>
    <property type="match status" value="1"/>
</dbReference>
<dbReference type="GO" id="GO:0001727">
    <property type="term" value="F:lipid kinase activity"/>
    <property type="evidence" value="ECO:0007669"/>
    <property type="project" value="TreeGrafter"/>
</dbReference>
<feature type="domain" description="DAGKc" evidence="5">
    <location>
        <begin position="126"/>
        <end position="277"/>
    </location>
</feature>
<keyword evidence="3" id="KW-0418">Kinase</keyword>
<keyword evidence="2" id="KW-0547">Nucleotide-binding</keyword>
<dbReference type="InterPro" id="IPR050187">
    <property type="entry name" value="Lipid_Phosphate_FormReg"/>
</dbReference>
<evidence type="ECO:0000256" key="4">
    <source>
        <dbReference type="ARBA" id="ARBA00022840"/>
    </source>
</evidence>
<dbReference type="STRING" id="747725.A0A168PBV6"/>
<keyword evidence="1" id="KW-0808">Transferase</keyword>
<gene>
    <name evidence="6" type="ORF">MUCCIDRAFT_77537</name>
</gene>
<dbReference type="VEuPathDB" id="FungiDB:MUCCIDRAFT_77537"/>
<dbReference type="SMART" id="SM00046">
    <property type="entry name" value="DAGKc"/>
    <property type="match status" value="1"/>
</dbReference>
<dbReference type="AlphaFoldDB" id="A0A168PBV6"/>
<dbReference type="PANTHER" id="PTHR12358">
    <property type="entry name" value="SPHINGOSINE KINASE"/>
    <property type="match status" value="1"/>
</dbReference>
<reference evidence="6 7" key="1">
    <citation type="submission" date="2015-06" db="EMBL/GenBank/DDBJ databases">
        <title>Expansion of signal transduction pathways in fungi by whole-genome duplication.</title>
        <authorList>
            <consortium name="DOE Joint Genome Institute"/>
            <person name="Corrochano L.M."/>
            <person name="Kuo A."/>
            <person name="Marcet-Houben M."/>
            <person name="Polaino S."/>
            <person name="Salamov A."/>
            <person name="Villalobos J.M."/>
            <person name="Alvarez M.I."/>
            <person name="Avalos J."/>
            <person name="Benito E.P."/>
            <person name="Benoit I."/>
            <person name="Burger G."/>
            <person name="Camino L.P."/>
            <person name="Canovas D."/>
            <person name="Cerda-Olmedo E."/>
            <person name="Cheng J.-F."/>
            <person name="Dominguez A."/>
            <person name="Elias M."/>
            <person name="Eslava A.P."/>
            <person name="Glaser F."/>
            <person name="Grimwood J."/>
            <person name="Gutierrez G."/>
            <person name="Heitman J."/>
            <person name="Henrissat B."/>
            <person name="Iturriaga E.A."/>
            <person name="Lang B.F."/>
            <person name="Lavin J.L."/>
            <person name="Lee S."/>
            <person name="Li W."/>
            <person name="Lindquist E."/>
            <person name="Lopez-Garcia S."/>
            <person name="Luque E.M."/>
            <person name="Marcos A.T."/>
            <person name="Martin J."/>
            <person name="Mccluskey K."/>
            <person name="Medina H.R."/>
            <person name="Miralles-Duran A."/>
            <person name="Miyazaki A."/>
            <person name="Munoz-Torres E."/>
            <person name="Oguiza J.A."/>
            <person name="Ohm R."/>
            <person name="Olmedo M."/>
            <person name="Orejas M."/>
            <person name="Ortiz-Castellanos L."/>
            <person name="Pisabarro A.G."/>
            <person name="Rodriguez-Romero J."/>
            <person name="Ruiz-Herrera J."/>
            <person name="Ruiz-Vazquez R."/>
            <person name="Sanz C."/>
            <person name="Schackwitz W."/>
            <person name="Schmutz J."/>
            <person name="Shahriari M."/>
            <person name="Shelest E."/>
            <person name="Silva-Franco F."/>
            <person name="Soanes D."/>
            <person name="Syed K."/>
            <person name="Tagua V.G."/>
            <person name="Talbot N.J."/>
            <person name="Thon M."/>
            <person name="De Vries R.P."/>
            <person name="Wiebenga A."/>
            <person name="Yadav J.S."/>
            <person name="Braun E.L."/>
            <person name="Baker S."/>
            <person name="Garre V."/>
            <person name="Horwitz B."/>
            <person name="Torres-Martinez S."/>
            <person name="Idnurm A."/>
            <person name="Herrera-Estrella A."/>
            <person name="Gabaldon T."/>
            <person name="Grigoriev I.V."/>
        </authorList>
    </citation>
    <scope>NUCLEOTIDE SEQUENCE [LARGE SCALE GENOMIC DNA]</scope>
    <source>
        <strain evidence="6 7">CBS 277.49</strain>
    </source>
</reference>
<dbReference type="GO" id="GO:0005524">
    <property type="term" value="F:ATP binding"/>
    <property type="evidence" value="ECO:0007669"/>
    <property type="project" value="UniProtKB-KW"/>
</dbReference>
<dbReference type="OrthoDB" id="336240at2759"/>
<protein>
    <recommendedName>
        <fullName evidence="5">DAGKc domain-containing protein</fullName>
    </recommendedName>
</protein>
<dbReference type="EMBL" id="AMYB01000001">
    <property type="protein sequence ID" value="OAD07503.1"/>
    <property type="molecule type" value="Genomic_DNA"/>
</dbReference>
<dbReference type="Pfam" id="PF00781">
    <property type="entry name" value="DAGK_cat"/>
    <property type="match status" value="1"/>
</dbReference>
<dbReference type="InterPro" id="IPR017438">
    <property type="entry name" value="ATP-NAD_kinase_N"/>
</dbReference>
<dbReference type="PROSITE" id="PS50146">
    <property type="entry name" value="DAGK"/>
    <property type="match status" value="1"/>
</dbReference>
<evidence type="ECO:0000256" key="3">
    <source>
        <dbReference type="ARBA" id="ARBA00022777"/>
    </source>
</evidence>
<comment type="caution">
    <text evidence="6">The sequence shown here is derived from an EMBL/GenBank/DDBJ whole genome shotgun (WGS) entry which is preliminary data.</text>
</comment>
<evidence type="ECO:0000256" key="1">
    <source>
        <dbReference type="ARBA" id="ARBA00022679"/>
    </source>
</evidence>
<organism evidence="6 7">
    <name type="scientific">Mucor lusitanicus CBS 277.49</name>
    <dbReference type="NCBI Taxonomy" id="747725"/>
    <lineage>
        <taxon>Eukaryota</taxon>
        <taxon>Fungi</taxon>
        <taxon>Fungi incertae sedis</taxon>
        <taxon>Mucoromycota</taxon>
        <taxon>Mucoromycotina</taxon>
        <taxon>Mucoromycetes</taxon>
        <taxon>Mucorales</taxon>
        <taxon>Mucorineae</taxon>
        <taxon>Mucoraceae</taxon>
        <taxon>Mucor</taxon>
    </lineage>
</organism>
<evidence type="ECO:0000256" key="2">
    <source>
        <dbReference type="ARBA" id="ARBA00022741"/>
    </source>
</evidence>
<accession>A0A168PBV6</accession>
<dbReference type="Proteomes" id="UP000077051">
    <property type="component" value="Unassembled WGS sequence"/>
</dbReference>
<evidence type="ECO:0000313" key="7">
    <source>
        <dbReference type="Proteomes" id="UP000077051"/>
    </source>
</evidence>
<sequence>MSTSIVVKNSDQTTTRLAIEDDKLVIQAVNDKSDTKTIDLEFIYGIDHHGDKVDIHTAVIQDPVTEKIEANANQTLTNIRPKDAKWILRTLHYQTDTAATATEASSSLSEFVTQLKAQVAPHHLTFPETEVIVVLNPSSGARQAESQWNTIVKPMLITAGFAESKLTKITTESDGKTRALVEALGQRILASTEAGKSAPIIISMGGDGTLHEVVNGLSDAAATTGAKGHFRLAVIPAGSGNAFALGLNIDSIEQATLKIIKGLEEKPFYYMDVKFGHSEKHDRQWHDHVEYDETKKPVRLLVVLSWGFHAQIVSKSRYLRYFMGNKRFSLVAMFLLTFLQQYEGEVVLKKATTYNKDDGGFDGPPHTMFLEKDDKFTYFVISKQHSLEKGFKIAPFASCLSDDMDVVILREADKDKLTEASMAAFQGGEHVKIPGVEYFKAKELLLRVEDKAEICLDGEIHNVPAKGVVHMKVEKSSTDKLAFTIFA</sequence>
<dbReference type="InterPro" id="IPR016064">
    <property type="entry name" value="NAD/diacylglycerol_kinase_sf"/>
</dbReference>
<evidence type="ECO:0000259" key="5">
    <source>
        <dbReference type="PROSITE" id="PS50146"/>
    </source>
</evidence>
<dbReference type="PANTHER" id="PTHR12358:SF108">
    <property type="entry name" value="DAGKC DOMAIN-CONTAINING PROTEIN"/>
    <property type="match status" value="1"/>
</dbReference>
<proteinExistence type="predicted"/>
<dbReference type="Gene3D" id="2.60.200.40">
    <property type="match status" value="1"/>
</dbReference>
<name>A0A168PBV6_MUCCL</name>
<keyword evidence="7" id="KW-1185">Reference proteome</keyword>